<sequence length="1025" mass="118550">MSFSFGYLLGLLENNDPSIKILIFLKSNFQENELEKLFLALKENTYVNKLLIREHNFRISEINSLGRLFSASRSLKCLHLERVKLKEKELEIFCKGLAENKSLQILGLRNLRIGANITQKILPALNYSNSLTELDFSWNSEFNSNCGICLSQLLSNENCKLKKLDLSFCYLGVKGIKSISVALKTNTTLKYLNLTSNPIKSEGFFVLSKALTINKTLENLKLSNCQIKTPKNYNNFPFLNDYFYNHKEGGFSKNNINKKSKEDEEEEEENENENKDEIGLRAIKAFSLMLVKNKTLKNIRLSDNSLRDTGAKCLANSLLFNNNLIKLDISNCKITGYGIKEMFNCLQQNENSSLQILILEYNILGTIGAKAISNYFDHFINSKSKMCVLKIGYTYLNLKGLQIIIESFKKNNNNLSHLSFHSMKLESNHPKNCVYNSTKSNQNLEKNIMNSNTNTNTNTNIINHANQNNNKQNNNSNNNNNSSNSDNNTIINNSNSNSNSDIKNNNEHKKNDFGKNKKNISDNMSDPNVIFIELIKSLQNQKSLNTIKIGYNKLSPHLNKILKPLQQMKFLRSISLDHCKIGVKQLPELCKFLEQNTFFKKIRLANNPLTDECAQPLVDAIRKNKVLKDLNLSLTSFTDCGLKIISQIFKGKSNLSKFKFQNIDVGKIGFKTLFEILKRNNILKILRIREVNMDEHVLRYICDCLLVNKTLSKISFTTSNRLIPNTLIPTIKLLLDRNLKFSQSTLRQDLLKICESNCNPNSNNNYVQQIPKFYDVFIRQRCQTSPKNVRQIINQFEKKLQMHIWEWIFTGLFFVPFKEMERAMYQFNINIHEKSLEEDLLILSKEQKSKDITLILQPNKKKNKYKYNSGYCKLNSELDSDTSSDLNSDSELNLDSELEENECGREIKKEKEKGKEKENEKEHEKEKENEKKRNVKKIIPFPVHKFILHARSKTFNLLFTYLNQSTLKDYSGISSKIMKILINYLYTDKIELPHDNNRNKIIEQLINSVEYFQLNPKSKLAKLMK</sequence>
<dbReference type="Gene3D" id="3.30.710.10">
    <property type="entry name" value="Potassium Channel Kv1.1, Chain A"/>
    <property type="match status" value="1"/>
</dbReference>
<dbReference type="InterPro" id="IPR052201">
    <property type="entry name" value="LRR-containing_regulator"/>
</dbReference>
<dbReference type="PANTHER" id="PTHR24111">
    <property type="entry name" value="LEUCINE-RICH REPEAT-CONTAINING PROTEIN 34"/>
    <property type="match status" value="1"/>
</dbReference>
<comment type="caution">
    <text evidence="4">The sequence shown here is derived from an EMBL/GenBank/DDBJ whole genome shotgun (WGS) entry which is preliminary data.</text>
</comment>
<protein>
    <submittedName>
        <fullName evidence="4">Leucine rich repeat family protein</fullName>
    </submittedName>
</protein>
<feature type="compositionally biased region" description="Basic and acidic residues" evidence="2">
    <location>
        <begin position="504"/>
        <end position="515"/>
    </location>
</feature>
<dbReference type="CDD" id="cd18186">
    <property type="entry name" value="BTB_POZ_ZBTB_KLHL-like"/>
    <property type="match status" value="1"/>
</dbReference>
<dbReference type="Gene3D" id="3.80.10.10">
    <property type="entry name" value="Ribonuclease Inhibitor"/>
    <property type="match status" value="4"/>
</dbReference>
<feature type="domain" description="BTB" evidence="3">
    <location>
        <begin position="941"/>
        <end position="994"/>
    </location>
</feature>
<dbReference type="SUPFAM" id="SSF52047">
    <property type="entry name" value="RNI-like"/>
    <property type="match status" value="2"/>
</dbReference>
<feature type="compositionally biased region" description="Low complexity" evidence="2">
    <location>
        <begin position="450"/>
        <end position="503"/>
    </location>
</feature>
<dbReference type="InterPro" id="IPR001611">
    <property type="entry name" value="Leu-rich_rpt"/>
</dbReference>
<name>A0ABQ8XKE7_9EUKA</name>
<gene>
    <name evidence="4" type="ORF">M0813_04782</name>
</gene>
<feature type="compositionally biased region" description="Acidic residues" evidence="2">
    <location>
        <begin position="892"/>
        <end position="901"/>
    </location>
</feature>
<dbReference type="SUPFAM" id="SSF54695">
    <property type="entry name" value="POZ domain"/>
    <property type="match status" value="1"/>
</dbReference>
<evidence type="ECO:0000313" key="4">
    <source>
        <dbReference type="EMBL" id="KAJ6232565.1"/>
    </source>
</evidence>
<dbReference type="Pfam" id="PF13516">
    <property type="entry name" value="LRR_6"/>
    <property type="match status" value="4"/>
</dbReference>
<evidence type="ECO:0000259" key="3">
    <source>
        <dbReference type="PROSITE" id="PS50097"/>
    </source>
</evidence>
<dbReference type="Pfam" id="PF00651">
    <property type="entry name" value="BTB"/>
    <property type="match status" value="1"/>
</dbReference>
<feature type="compositionally biased region" description="Low complexity" evidence="2">
    <location>
        <begin position="879"/>
        <end position="891"/>
    </location>
</feature>
<dbReference type="Proteomes" id="UP001150062">
    <property type="component" value="Unassembled WGS sequence"/>
</dbReference>
<evidence type="ECO:0000313" key="5">
    <source>
        <dbReference type="Proteomes" id="UP001150062"/>
    </source>
</evidence>
<dbReference type="PROSITE" id="PS50097">
    <property type="entry name" value="BTB"/>
    <property type="match status" value="1"/>
</dbReference>
<dbReference type="InterPro" id="IPR032675">
    <property type="entry name" value="LRR_dom_sf"/>
</dbReference>
<reference evidence="4" key="1">
    <citation type="submission" date="2022-08" db="EMBL/GenBank/DDBJ databases">
        <title>Novel sulfate-reducing endosymbionts in the free-living metamonad Anaeramoeba.</title>
        <authorList>
            <person name="Jerlstrom-Hultqvist J."/>
            <person name="Cepicka I."/>
            <person name="Gallot-Lavallee L."/>
            <person name="Salas-Leiva D."/>
            <person name="Curtis B.A."/>
            <person name="Zahonova K."/>
            <person name="Pipaliya S."/>
            <person name="Dacks J."/>
            <person name="Roger A.J."/>
        </authorList>
    </citation>
    <scope>NUCLEOTIDE SEQUENCE</scope>
    <source>
        <strain evidence="4">Schooner1</strain>
    </source>
</reference>
<feature type="region of interest" description="Disordered" evidence="2">
    <location>
        <begin position="448"/>
        <end position="520"/>
    </location>
</feature>
<accession>A0ABQ8XKE7</accession>
<keyword evidence="1" id="KW-0677">Repeat</keyword>
<evidence type="ECO:0000256" key="1">
    <source>
        <dbReference type="ARBA" id="ARBA00022737"/>
    </source>
</evidence>
<proteinExistence type="predicted"/>
<dbReference type="InterPro" id="IPR011333">
    <property type="entry name" value="SKP1/BTB/POZ_sf"/>
</dbReference>
<feature type="region of interest" description="Disordered" evidence="2">
    <location>
        <begin position="254"/>
        <end position="274"/>
    </location>
</feature>
<dbReference type="EMBL" id="JAOAOG010000291">
    <property type="protein sequence ID" value="KAJ6232565.1"/>
    <property type="molecule type" value="Genomic_DNA"/>
</dbReference>
<feature type="compositionally biased region" description="Basic and acidic residues" evidence="2">
    <location>
        <begin position="902"/>
        <end position="931"/>
    </location>
</feature>
<keyword evidence="5" id="KW-1185">Reference proteome</keyword>
<dbReference type="InterPro" id="IPR000210">
    <property type="entry name" value="BTB/POZ_dom"/>
</dbReference>
<organism evidence="4 5">
    <name type="scientific">Anaeramoeba flamelloides</name>
    <dbReference type="NCBI Taxonomy" id="1746091"/>
    <lineage>
        <taxon>Eukaryota</taxon>
        <taxon>Metamonada</taxon>
        <taxon>Anaeramoebidae</taxon>
        <taxon>Anaeramoeba</taxon>
    </lineage>
</organism>
<evidence type="ECO:0000256" key="2">
    <source>
        <dbReference type="SAM" id="MobiDB-lite"/>
    </source>
</evidence>
<feature type="region of interest" description="Disordered" evidence="2">
    <location>
        <begin position="879"/>
        <end position="931"/>
    </location>
</feature>
<dbReference type="PANTHER" id="PTHR24111:SF0">
    <property type="entry name" value="LEUCINE-RICH REPEAT-CONTAINING PROTEIN"/>
    <property type="match status" value="1"/>
</dbReference>
<dbReference type="SMART" id="SM00368">
    <property type="entry name" value="LRR_RI"/>
    <property type="match status" value="9"/>
</dbReference>